<evidence type="ECO:0000313" key="1">
    <source>
        <dbReference type="EMBL" id="GAV09147.1"/>
    </source>
</evidence>
<sequence>MAERMITSAYMGLFAARIPSVKYYDALPHIVAEYNATTHSTHQLAPNDVNDDNSLLVFNRLYCKLIREESAKAVFRVGDKVRINVTKDIYSKGYEPNFKDEICTISKVIRCVPETIYQVRETDGEEILGLFY</sequence>
<reference evidence="1 2" key="1">
    <citation type="journal article" date="2016" name="Nat. Commun.">
        <title>Extremotolerant tardigrade genome and improved radiotolerance of human cultured cells by tardigrade-unique protein.</title>
        <authorList>
            <person name="Hashimoto T."/>
            <person name="Horikawa D.D."/>
            <person name="Saito Y."/>
            <person name="Kuwahara H."/>
            <person name="Kozuka-Hata H."/>
            <person name="Shin-I T."/>
            <person name="Minakuchi Y."/>
            <person name="Ohishi K."/>
            <person name="Motoyama A."/>
            <person name="Aizu T."/>
            <person name="Enomoto A."/>
            <person name="Kondo K."/>
            <person name="Tanaka S."/>
            <person name="Hara Y."/>
            <person name="Koshikawa S."/>
            <person name="Sagara H."/>
            <person name="Miura T."/>
            <person name="Yokobori S."/>
            <person name="Miyagawa K."/>
            <person name="Suzuki Y."/>
            <person name="Kubo T."/>
            <person name="Oyama M."/>
            <person name="Kohara Y."/>
            <person name="Fujiyama A."/>
            <person name="Arakawa K."/>
            <person name="Katayama T."/>
            <person name="Toyoda A."/>
            <person name="Kunieda T."/>
        </authorList>
    </citation>
    <scope>NUCLEOTIDE SEQUENCE [LARGE SCALE GENOMIC DNA]</scope>
    <source>
        <strain evidence="1 2">YOKOZUNA-1</strain>
    </source>
</reference>
<keyword evidence="2" id="KW-1185">Reference proteome</keyword>
<dbReference type="EMBL" id="BDGG01000020">
    <property type="protein sequence ID" value="GAV09147.1"/>
    <property type="molecule type" value="Genomic_DNA"/>
</dbReference>
<dbReference type="PANTHER" id="PTHR46585:SF1">
    <property type="entry name" value="CHROMO DOMAIN-CONTAINING PROTEIN"/>
    <property type="match status" value="1"/>
</dbReference>
<name>A0A1D1W6V4_RAMVA</name>
<comment type="caution">
    <text evidence="1">The sequence shown here is derived from an EMBL/GenBank/DDBJ whole genome shotgun (WGS) entry which is preliminary data.</text>
</comment>
<protein>
    <submittedName>
        <fullName evidence="1">Uncharacterized protein</fullName>
    </submittedName>
</protein>
<dbReference type="PANTHER" id="PTHR46585">
    <property type="entry name" value="INTEGRASE CORE DOMAIN CONTAINING PROTEIN"/>
    <property type="match status" value="1"/>
</dbReference>
<gene>
    <name evidence="1" type="primary">RvY_18741-1</name>
    <name evidence="1" type="synonym">RvY_18741.1</name>
    <name evidence="1" type="ORF">RvY_18741</name>
</gene>
<organism evidence="1 2">
    <name type="scientific">Ramazzottius varieornatus</name>
    <name type="common">Water bear</name>
    <name type="synonym">Tardigrade</name>
    <dbReference type="NCBI Taxonomy" id="947166"/>
    <lineage>
        <taxon>Eukaryota</taxon>
        <taxon>Metazoa</taxon>
        <taxon>Ecdysozoa</taxon>
        <taxon>Tardigrada</taxon>
        <taxon>Eutardigrada</taxon>
        <taxon>Parachela</taxon>
        <taxon>Hypsibioidea</taxon>
        <taxon>Ramazzottiidae</taxon>
        <taxon>Ramazzottius</taxon>
    </lineage>
</organism>
<evidence type="ECO:0000313" key="2">
    <source>
        <dbReference type="Proteomes" id="UP000186922"/>
    </source>
</evidence>
<proteinExistence type="predicted"/>
<dbReference type="OrthoDB" id="7680611at2759"/>
<dbReference type="Proteomes" id="UP000186922">
    <property type="component" value="Unassembled WGS sequence"/>
</dbReference>
<accession>A0A1D1W6V4</accession>
<dbReference type="AlphaFoldDB" id="A0A1D1W6V4"/>